<sequence>MRTDPRTPTATATAQHGAVVDDAVELFEGVYSSHDINVGQPVSDGFSYRYRAVGDDRVTIATSAVAAHRWGTINPGRQYTLAWATGPGMVLDADRRDPITMHPNVPVTYPVGRPFVFDAAPAVQHVVRFDADFLESVSGALRGDLPGPLDLRTTADQAALPALRRTIAGAAATLWDPSALPSVRDTQHRRIAEAVLAAFDQTPPSGVAAAGHGAVRAAQEWIAANAHRPLTTADVCRVTGLSARGLQAAFHRAGATSPMQFLRDVRLHRIRTALEAADPTSTTVAEVARAWGFAHLGRFAGTYAGVFGERPSSTLQRRVTPPTGQSPSSAPTASTTT</sequence>
<evidence type="ECO:0000256" key="2">
    <source>
        <dbReference type="ARBA" id="ARBA00023125"/>
    </source>
</evidence>
<feature type="region of interest" description="Disordered" evidence="4">
    <location>
        <begin position="312"/>
        <end position="337"/>
    </location>
</feature>
<dbReference type="Pfam" id="PF12833">
    <property type="entry name" value="HTH_18"/>
    <property type="match status" value="1"/>
</dbReference>
<dbReference type="PANTHER" id="PTHR46796:SF12">
    <property type="entry name" value="HTH-TYPE DNA-BINDING TRANSCRIPTIONAL ACTIVATOR EUTR"/>
    <property type="match status" value="1"/>
</dbReference>
<protein>
    <submittedName>
        <fullName evidence="6">Helix-turn-helix domain-containing protein</fullName>
    </submittedName>
</protein>
<evidence type="ECO:0000313" key="6">
    <source>
        <dbReference type="EMBL" id="MDM7887244.1"/>
    </source>
</evidence>
<dbReference type="SUPFAM" id="SSF46689">
    <property type="entry name" value="Homeodomain-like"/>
    <property type="match status" value="1"/>
</dbReference>
<evidence type="ECO:0000256" key="3">
    <source>
        <dbReference type="ARBA" id="ARBA00023163"/>
    </source>
</evidence>
<dbReference type="PROSITE" id="PS01124">
    <property type="entry name" value="HTH_ARAC_FAMILY_2"/>
    <property type="match status" value="1"/>
</dbReference>
<name>A0ABT7TCE1_9MICO</name>
<evidence type="ECO:0000259" key="5">
    <source>
        <dbReference type="PROSITE" id="PS01124"/>
    </source>
</evidence>
<gene>
    <name evidence="6" type="ORF">QUG98_02150</name>
</gene>
<feature type="domain" description="HTH araC/xylS-type" evidence="5">
    <location>
        <begin position="216"/>
        <end position="317"/>
    </location>
</feature>
<reference evidence="6 7" key="1">
    <citation type="submission" date="2023-06" db="EMBL/GenBank/DDBJ databases">
        <authorList>
            <person name="Feng G."/>
            <person name="Li J."/>
            <person name="Zhu H."/>
        </authorList>
    </citation>
    <scope>NUCLEOTIDE SEQUENCE [LARGE SCALE GENOMIC DNA]</scope>
    <source>
        <strain evidence="6 7">RHCJP20</strain>
    </source>
</reference>
<proteinExistence type="predicted"/>
<dbReference type="InterPro" id="IPR018060">
    <property type="entry name" value="HTH_AraC"/>
</dbReference>
<evidence type="ECO:0000313" key="7">
    <source>
        <dbReference type="Proteomes" id="UP001235720"/>
    </source>
</evidence>
<keyword evidence="3" id="KW-0804">Transcription</keyword>
<evidence type="ECO:0000256" key="1">
    <source>
        <dbReference type="ARBA" id="ARBA00023015"/>
    </source>
</evidence>
<feature type="compositionally biased region" description="Low complexity" evidence="4">
    <location>
        <begin position="320"/>
        <end position="337"/>
    </location>
</feature>
<comment type="caution">
    <text evidence="6">The sequence shown here is derived from an EMBL/GenBank/DDBJ whole genome shotgun (WGS) entry which is preliminary data.</text>
</comment>
<organism evidence="6 7">
    <name type="scientific">Curtobacterium subtropicum</name>
    <dbReference type="NCBI Taxonomy" id="3055138"/>
    <lineage>
        <taxon>Bacteria</taxon>
        <taxon>Bacillati</taxon>
        <taxon>Actinomycetota</taxon>
        <taxon>Actinomycetes</taxon>
        <taxon>Micrococcales</taxon>
        <taxon>Microbacteriaceae</taxon>
        <taxon>Curtobacterium</taxon>
    </lineage>
</organism>
<accession>A0ABT7TCE1</accession>
<dbReference type="RefSeq" id="WP_289468984.1">
    <property type="nucleotide sequence ID" value="NZ_JAUCMM010000001.1"/>
</dbReference>
<dbReference type="Proteomes" id="UP001235720">
    <property type="component" value="Unassembled WGS sequence"/>
</dbReference>
<keyword evidence="1" id="KW-0805">Transcription regulation</keyword>
<dbReference type="SMART" id="SM00342">
    <property type="entry name" value="HTH_ARAC"/>
    <property type="match status" value="1"/>
</dbReference>
<dbReference type="PANTHER" id="PTHR46796">
    <property type="entry name" value="HTH-TYPE TRANSCRIPTIONAL ACTIVATOR RHAS-RELATED"/>
    <property type="match status" value="1"/>
</dbReference>
<dbReference type="Gene3D" id="1.10.10.60">
    <property type="entry name" value="Homeodomain-like"/>
    <property type="match status" value="1"/>
</dbReference>
<dbReference type="InterPro" id="IPR009057">
    <property type="entry name" value="Homeodomain-like_sf"/>
</dbReference>
<keyword evidence="2" id="KW-0238">DNA-binding</keyword>
<evidence type="ECO:0000256" key="4">
    <source>
        <dbReference type="SAM" id="MobiDB-lite"/>
    </source>
</evidence>
<keyword evidence="7" id="KW-1185">Reference proteome</keyword>
<dbReference type="InterPro" id="IPR050204">
    <property type="entry name" value="AraC_XylS_family_regulators"/>
</dbReference>
<dbReference type="EMBL" id="JAUCMM010000001">
    <property type="protein sequence ID" value="MDM7887244.1"/>
    <property type="molecule type" value="Genomic_DNA"/>
</dbReference>